<dbReference type="GeneID" id="82192005"/>
<dbReference type="eggNOG" id="COG4641">
    <property type="taxonomic scope" value="Bacteria"/>
</dbReference>
<sequence>MDQSPQGNLREGLRWENIEDAREDIALMRTWLDQLDDISVSVREEAVAAKKNYQKLIGSRMVQLWIEWRKRLHKPYGVYERKIPDVDAYAPSTRENARKRWNQVVEEAATLSSSNGTGYYQKSEYRIGVIADEFNYRMYADAVHVVYISPDNFLEVIGKGEIDCLFVMSCWRGIGSFVDVGEKEFCHYFGKEGLELIETIVDYANSRGVLTIFQSTEDPVDFDRYAGISKQCSYVFSSDVDSIEAYKALRDDDNVFLFEYGVNPLIHNPIGFCNKSPLKRGVMFAGSYYSKKFLERHEAQARIFGGILAAKRPLWIVDRFYNEDGRLFPSKYRKYVLPSLPYGDLQKAHKLFDYSVNLNSVTTSPTMCARRTYEVQALGGLMLSNYSLAVSNQFPEIPIVLE</sequence>
<dbReference type="AlphaFoldDB" id="R9L4Z2"/>
<feature type="non-terminal residue" evidence="1">
    <location>
        <position position="402"/>
    </location>
</feature>
<name>R9L4Z2_9ACTN</name>
<evidence type="ECO:0000313" key="1">
    <source>
        <dbReference type="EMBL" id="EOS53849.1"/>
    </source>
</evidence>
<organism evidence="1 2">
    <name type="scientific">Adlercreutzia caecimuris B7</name>
    <dbReference type="NCBI Taxonomy" id="1235794"/>
    <lineage>
        <taxon>Bacteria</taxon>
        <taxon>Bacillati</taxon>
        <taxon>Actinomycetota</taxon>
        <taxon>Coriobacteriia</taxon>
        <taxon>Eggerthellales</taxon>
        <taxon>Eggerthellaceae</taxon>
        <taxon>Adlercreutzia</taxon>
    </lineage>
</organism>
<protein>
    <recommendedName>
        <fullName evidence="3">DUF3880 domain-containing protein</fullName>
    </recommendedName>
</protein>
<dbReference type="RefSeq" id="WP_016308402.1">
    <property type="nucleotide sequence ID" value="NZ_KE159646.1"/>
</dbReference>
<dbReference type="HOGENOM" id="CLU_686078_0_0_11"/>
<evidence type="ECO:0000313" key="2">
    <source>
        <dbReference type="Proteomes" id="UP000014204"/>
    </source>
</evidence>
<dbReference type="EMBL" id="ASSY01000001">
    <property type="protein sequence ID" value="EOS53849.1"/>
    <property type="molecule type" value="Genomic_DNA"/>
</dbReference>
<accession>R9L4Z2</accession>
<evidence type="ECO:0008006" key="3">
    <source>
        <dbReference type="Google" id="ProtNLM"/>
    </source>
</evidence>
<reference evidence="1 2" key="1">
    <citation type="submission" date="2013-04" db="EMBL/GenBank/DDBJ databases">
        <title>The Genome Sequence of Enterorhabdus caecimuris B7.</title>
        <authorList>
            <consortium name="The Broad Institute Genomics Platform"/>
            <consortium name="The Broad Institute Genome Sequencing Center for Infectious Disease"/>
            <person name="Earl A."/>
            <person name="Xavier R."/>
            <person name="Elson C."/>
            <person name="Duck W."/>
            <person name="Walker B."/>
            <person name="Young S."/>
            <person name="Zeng Q."/>
            <person name="Gargeya S."/>
            <person name="Fitzgerald M."/>
            <person name="Haas B."/>
            <person name="Abouelleil A."/>
            <person name="Allen A.W."/>
            <person name="Alvarado L."/>
            <person name="Arachchi H.M."/>
            <person name="Berlin A.M."/>
            <person name="Chapman S.B."/>
            <person name="Gainer-Dewar J."/>
            <person name="Goldberg J."/>
            <person name="Griggs A."/>
            <person name="Gujja S."/>
            <person name="Hansen M."/>
            <person name="Howarth C."/>
            <person name="Imamovic A."/>
            <person name="Ireland A."/>
            <person name="Larimer J."/>
            <person name="McCowan C."/>
            <person name="Murphy C."/>
            <person name="Pearson M."/>
            <person name="Poon T.W."/>
            <person name="Priest M."/>
            <person name="Roberts A."/>
            <person name="Saif S."/>
            <person name="Shea T."/>
            <person name="Sisk P."/>
            <person name="Sykes S."/>
            <person name="Wortman J."/>
            <person name="Nusbaum C."/>
            <person name="Birren B."/>
        </authorList>
    </citation>
    <scope>NUCLEOTIDE SEQUENCE [LARGE SCALE GENOMIC DNA]</scope>
    <source>
        <strain evidence="1 2">B7</strain>
    </source>
</reference>
<proteinExistence type="predicted"/>
<comment type="caution">
    <text evidence="1">The sequence shown here is derived from an EMBL/GenBank/DDBJ whole genome shotgun (WGS) entry which is preliminary data.</text>
</comment>
<dbReference type="STRING" id="1235794.C811_00153"/>
<keyword evidence="2" id="KW-1185">Reference proteome</keyword>
<dbReference type="Proteomes" id="UP000014204">
    <property type="component" value="Unassembled WGS sequence"/>
</dbReference>
<gene>
    <name evidence="1" type="ORF">C811_00153</name>
</gene>